<comment type="caution">
    <text evidence="1">The sequence shown here is derived from an EMBL/GenBank/DDBJ whole genome shotgun (WGS) entry which is preliminary data.</text>
</comment>
<dbReference type="Proteomes" id="UP001608902">
    <property type="component" value="Unassembled WGS sequence"/>
</dbReference>
<organism evidence="1 2">
    <name type="scientific">Gnathostoma spinigerum</name>
    <dbReference type="NCBI Taxonomy" id="75299"/>
    <lineage>
        <taxon>Eukaryota</taxon>
        <taxon>Metazoa</taxon>
        <taxon>Ecdysozoa</taxon>
        <taxon>Nematoda</taxon>
        <taxon>Chromadorea</taxon>
        <taxon>Rhabditida</taxon>
        <taxon>Spirurina</taxon>
        <taxon>Gnathostomatomorpha</taxon>
        <taxon>Gnathostomatoidea</taxon>
        <taxon>Gnathostomatidae</taxon>
        <taxon>Gnathostoma</taxon>
    </lineage>
</organism>
<accession>A0ABD6EEP1</accession>
<evidence type="ECO:0000313" key="1">
    <source>
        <dbReference type="EMBL" id="MFH4975343.1"/>
    </source>
</evidence>
<gene>
    <name evidence="1" type="ORF">AB6A40_002052</name>
</gene>
<proteinExistence type="predicted"/>
<evidence type="ECO:0000313" key="2">
    <source>
        <dbReference type="Proteomes" id="UP001608902"/>
    </source>
</evidence>
<name>A0ABD6EEP1_9BILA</name>
<reference evidence="1 2" key="1">
    <citation type="submission" date="2024-08" db="EMBL/GenBank/DDBJ databases">
        <title>Gnathostoma spinigerum genome.</title>
        <authorList>
            <person name="Gonzalez-Bertolin B."/>
            <person name="Monzon S."/>
            <person name="Zaballos A."/>
            <person name="Jimenez P."/>
            <person name="Dekumyoy P."/>
            <person name="Varona S."/>
            <person name="Cuesta I."/>
            <person name="Sumanam S."/>
            <person name="Adisakwattana P."/>
            <person name="Gasser R.B."/>
            <person name="Hernandez-Gonzalez A."/>
            <person name="Young N.D."/>
            <person name="Perteguer M.J."/>
        </authorList>
    </citation>
    <scope>NUCLEOTIDE SEQUENCE [LARGE SCALE GENOMIC DNA]</scope>
    <source>
        <strain evidence="1">AL3</strain>
        <tissue evidence="1">Liver</tissue>
    </source>
</reference>
<dbReference type="AlphaFoldDB" id="A0ABD6EEP1"/>
<protein>
    <submittedName>
        <fullName evidence="1">Uncharacterized protein</fullName>
    </submittedName>
</protein>
<dbReference type="EMBL" id="JBGFUD010000854">
    <property type="protein sequence ID" value="MFH4975343.1"/>
    <property type="molecule type" value="Genomic_DNA"/>
</dbReference>
<keyword evidence="2" id="KW-1185">Reference proteome</keyword>
<sequence length="164" mass="17943">MTYYDSDGQTDNAISIIPTVLSDVNSYLITVGINRGMRRVVSNADYGPSSISLQSDAVIQMKYEGPRLPHEIMFAIGSFMYEATSAAGDTLLKVVSTQQTSSIITSFIMDDAREMIFAMEKYFGKSLTDTDLCLIMVPGKNIFKAGTYVIVIGTEVTVPPIQVD</sequence>